<protein>
    <recommendedName>
        <fullName evidence="2">Sulfotransferase domain-containing protein</fullName>
    </recommendedName>
</protein>
<dbReference type="PANTHER" id="PTHR36451:SF1">
    <property type="entry name" value="OMEGA-HYDROXY-BETA-DIHYDROMENAQUINONE-9 SULFOTRANSFERASE STF3"/>
    <property type="match status" value="1"/>
</dbReference>
<dbReference type="EMBL" id="BARS01003039">
    <property type="protein sequence ID" value="GAF76627.1"/>
    <property type="molecule type" value="Genomic_DNA"/>
</dbReference>
<dbReference type="InterPro" id="IPR027417">
    <property type="entry name" value="P-loop_NTPase"/>
</dbReference>
<feature type="non-terminal residue" evidence="1">
    <location>
        <position position="1"/>
    </location>
</feature>
<evidence type="ECO:0000313" key="1">
    <source>
        <dbReference type="EMBL" id="GAF76627.1"/>
    </source>
</evidence>
<dbReference type="InterPro" id="IPR052736">
    <property type="entry name" value="Stf3_sulfotransferase"/>
</dbReference>
<accession>X0SL82</accession>
<dbReference type="Pfam" id="PF13469">
    <property type="entry name" value="Sulfotransfer_3"/>
    <property type="match status" value="1"/>
</dbReference>
<name>X0SL82_9ZZZZ</name>
<organism evidence="1">
    <name type="scientific">marine sediment metagenome</name>
    <dbReference type="NCBI Taxonomy" id="412755"/>
    <lineage>
        <taxon>unclassified sequences</taxon>
        <taxon>metagenomes</taxon>
        <taxon>ecological metagenomes</taxon>
    </lineage>
</organism>
<comment type="caution">
    <text evidence="1">The sequence shown here is derived from an EMBL/GenBank/DDBJ whole genome shotgun (WGS) entry which is preliminary data.</text>
</comment>
<proteinExistence type="predicted"/>
<dbReference type="PANTHER" id="PTHR36451">
    <property type="entry name" value="PAPS-DEPENDENT SULFOTRANSFERASE STF3"/>
    <property type="match status" value="1"/>
</dbReference>
<dbReference type="Gene3D" id="3.40.50.300">
    <property type="entry name" value="P-loop containing nucleotide triphosphate hydrolases"/>
    <property type="match status" value="1"/>
</dbReference>
<sequence length="384" mass="43863">YLRADRLRFASLDKEHLHRAAMKETGLTDFGDPYYREGLLTLIESARKDANLHVLGRAIMHGSIVVYLSNRLLLAEARNQTPEVFQRPLIPPIIIVGLPRSGTTLLHRMLALDPAHRGVPSWELARPLPSGTPDRRRELADKGDRFWQQLHPGRDRIHYSRIDEPEECIILQGTTFHSGIFFALAPVYGYFDWYIAQDHLKAYQEYCQLLQVLQAVDPKRRLTLKAPAHTAFLPILLHTIPDALIVQTHRDPVPVCSSACSMLYSVWGMTTASIDVPRMAEIWISLMEKQVATGLTFRETNPGVIHDVYYDRLVADPIGTVRGLYDHFGLTWPDGHEEKLEAYVRENPQNKHGVHRYSPKDFGLTNDAIAGRFTQYRHRFGFAD</sequence>
<dbReference type="SUPFAM" id="SSF52540">
    <property type="entry name" value="P-loop containing nucleoside triphosphate hydrolases"/>
    <property type="match status" value="1"/>
</dbReference>
<evidence type="ECO:0008006" key="2">
    <source>
        <dbReference type="Google" id="ProtNLM"/>
    </source>
</evidence>
<dbReference type="AlphaFoldDB" id="X0SL82"/>
<gene>
    <name evidence="1" type="ORF">S01H1_05849</name>
</gene>
<reference evidence="1" key="1">
    <citation type="journal article" date="2014" name="Front. Microbiol.">
        <title>High frequency of phylogenetically diverse reductive dehalogenase-homologous genes in deep subseafloor sedimentary metagenomes.</title>
        <authorList>
            <person name="Kawai M."/>
            <person name="Futagami T."/>
            <person name="Toyoda A."/>
            <person name="Takaki Y."/>
            <person name="Nishi S."/>
            <person name="Hori S."/>
            <person name="Arai W."/>
            <person name="Tsubouchi T."/>
            <person name="Morono Y."/>
            <person name="Uchiyama I."/>
            <person name="Ito T."/>
            <person name="Fujiyama A."/>
            <person name="Inagaki F."/>
            <person name="Takami H."/>
        </authorList>
    </citation>
    <scope>NUCLEOTIDE SEQUENCE</scope>
    <source>
        <strain evidence="1">Expedition CK06-06</strain>
    </source>
</reference>